<dbReference type="Proteomes" id="UP000007648">
    <property type="component" value="Unassembled WGS sequence"/>
</dbReference>
<reference evidence="2" key="2">
    <citation type="submission" date="2025-08" db="UniProtKB">
        <authorList>
            <consortium name="Ensembl"/>
        </authorList>
    </citation>
    <scope>IDENTIFICATION</scope>
</reference>
<dbReference type="PANTHER" id="PTHR11106:SF104">
    <property type="entry name" value="ADP-RIBOSE GLYCOHYDROLASE MACROD2"/>
    <property type="match status" value="1"/>
</dbReference>
<evidence type="ECO:0008006" key="4">
    <source>
        <dbReference type="Google" id="ProtNLM"/>
    </source>
</evidence>
<dbReference type="InterPro" id="IPR043472">
    <property type="entry name" value="Macro_dom-like"/>
</dbReference>
<protein>
    <recommendedName>
        <fullName evidence="4">Mono-ADP ribosylhydrolase 2</fullName>
    </recommendedName>
</protein>
<dbReference type="Ensembl" id="ENSSHAT00000048422.1">
    <property type="protein sequence ID" value="ENSSHAP00000037874.1"/>
    <property type="gene ID" value="ENSSHAG00000025801.1"/>
</dbReference>
<reference evidence="2 3" key="1">
    <citation type="journal article" date="2011" name="Proc. Natl. Acad. Sci. U.S.A.">
        <title>Genetic diversity and population structure of the endangered marsupial Sarcophilus harrisii (Tasmanian devil).</title>
        <authorList>
            <person name="Miller W."/>
            <person name="Hayes V.M."/>
            <person name="Ratan A."/>
            <person name="Petersen D.C."/>
            <person name="Wittekindt N.E."/>
            <person name="Miller J."/>
            <person name="Walenz B."/>
            <person name="Knight J."/>
            <person name="Qi J."/>
            <person name="Zhao F."/>
            <person name="Wang Q."/>
            <person name="Bedoya-Reina O.C."/>
            <person name="Katiyar N."/>
            <person name="Tomsho L.P."/>
            <person name="Kasson L.M."/>
            <person name="Hardie R.A."/>
            <person name="Woodbridge P."/>
            <person name="Tindall E.A."/>
            <person name="Bertelsen M.F."/>
            <person name="Dixon D."/>
            <person name="Pyecroft S."/>
            <person name="Helgen K.M."/>
            <person name="Lesk A.M."/>
            <person name="Pringle T.H."/>
            <person name="Patterson N."/>
            <person name="Zhang Y."/>
            <person name="Kreiss A."/>
            <person name="Woods G.M."/>
            <person name="Jones M.E."/>
            <person name="Schuster S.C."/>
        </authorList>
    </citation>
    <scope>NUCLEOTIDE SEQUENCE [LARGE SCALE GENOMIC DNA]</scope>
</reference>
<sequence length="209" mass="24326">QALRGCCRRRWCRRWCRRRWCRRRRRCCRGCSSRGARRRESEPEPRRERGSEDAGKGEPEEGGTAAAAAAGGGLRLFHFLDFPEFPLPPRARTHPPCFPVSLGNLQLKASHPHGNMYPSNRKKKVWKEEKERLLKMTLEERRKEYLRDYVPLKDIPSWKEEMKSKSQNDDESAQEVSQVKKSLSEKVSLYRGDITLLEIDAIVNAGVYK</sequence>
<dbReference type="GO" id="GO:0042278">
    <property type="term" value="P:purine nucleoside metabolic process"/>
    <property type="evidence" value="ECO:0007669"/>
    <property type="project" value="TreeGrafter"/>
</dbReference>
<name>A0A7N4PI77_SARHA</name>
<dbReference type="GO" id="GO:0006974">
    <property type="term" value="P:DNA damage response"/>
    <property type="evidence" value="ECO:0007669"/>
    <property type="project" value="TreeGrafter"/>
</dbReference>
<dbReference type="GO" id="GO:0005654">
    <property type="term" value="C:nucleoplasm"/>
    <property type="evidence" value="ECO:0007669"/>
    <property type="project" value="TreeGrafter"/>
</dbReference>
<dbReference type="GO" id="GO:0140291">
    <property type="term" value="P:peptidyl-glutamate ADP-deribosylation"/>
    <property type="evidence" value="ECO:0007669"/>
    <property type="project" value="TreeGrafter"/>
</dbReference>
<evidence type="ECO:0000313" key="2">
    <source>
        <dbReference type="Ensembl" id="ENSSHAP00000037874.1"/>
    </source>
</evidence>
<evidence type="ECO:0000256" key="1">
    <source>
        <dbReference type="SAM" id="MobiDB-lite"/>
    </source>
</evidence>
<evidence type="ECO:0000313" key="3">
    <source>
        <dbReference type="Proteomes" id="UP000007648"/>
    </source>
</evidence>
<dbReference type="InParanoid" id="A0A7N4PI77"/>
<dbReference type="GeneTree" id="ENSGT00940000157404"/>
<feature type="compositionally biased region" description="Basic and acidic residues" evidence="1">
    <location>
        <begin position="38"/>
        <end position="59"/>
    </location>
</feature>
<keyword evidence="3" id="KW-1185">Reference proteome</keyword>
<proteinExistence type="predicted"/>
<dbReference type="GO" id="GO:0140293">
    <property type="term" value="F:ADP-ribosylglutamate hydrolase activity"/>
    <property type="evidence" value="ECO:0007669"/>
    <property type="project" value="TreeGrafter"/>
</dbReference>
<accession>A0A7N4PI77</accession>
<dbReference type="PANTHER" id="PTHR11106">
    <property type="entry name" value="GANGLIOSIDE INDUCED DIFFERENTIATION ASSOCIATED PROTEIN 2-RELATED"/>
    <property type="match status" value="1"/>
</dbReference>
<feature type="region of interest" description="Disordered" evidence="1">
    <location>
        <begin position="35"/>
        <end position="66"/>
    </location>
</feature>
<dbReference type="AlphaFoldDB" id="A0A7N4PI77"/>
<reference evidence="2" key="3">
    <citation type="submission" date="2025-09" db="UniProtKB">
        <authorList>
            <consortium name="Ensembl"/>
        </authorList>
    </citation>
    <scope>IDENTIFICATION</scope>
</reference>
<organism evidence="2 3">
    <name type="scientific">Sarcophilus harrisii</name>
    <name type="common">Tasmanian devil</name>
    <name type="synonym">Sarcophilus laniarius</name>
    <dbReference type="NCBI Taxonomy" id="9305"/>
    <lineage>
        <taxon>Eukaryota</taxon>
        <taxon>Metazoa</taxon>
        <taxon>Chordata</taxon>
        <taxon>Craniata</taxon>
        <taxon>Vertebrata</taxon>
        <taxon>Euteleostomi</taxon>
        <taxon>Mammalia</taxon>
        <taxon>Metatheria</taxon>
        <taxon>Dasyuromorphia</taxon>
        <taxon>Dasyuridae</taxon>
        <taxon>Sarcophilus</taxon>
    </lineage>
</organism>
<dbReference type="Gene3D" id="3.40.220.10">
    <property type="entry name" value="Leucine Aminopeptidase, subunit E, domain 1"/>
    <property type="match status" value="1"/>
</dbReference>